<feature type="chain" id="PRO_5008371401" evidence="1">
    <location>
        <begin position="18"/>
        <end position="80"/>
    </location>
</feature>
<accession>A0A1A8HQV0</accession>
<dbReference type="EMBL" id="HAED01000931">
    <property type="protein sequence ID" value="SBQ86776.1"/>
    <property type="molecule type" value="Transcribed_RNA"/>
</dbReference>
<reference evidence="2" key="2">
    <citation type="submission" date="2016-06" db="EMBL/GenBank/DDBJ databases">
        <title>The genome of a short-lived fish provides insights into sex chromosome evolution and the genetic control of aging.</title>
        <authorList>
            <person name="Reichwald K."/>
            <person name="Felder M."/>
            <person name="Petzold A."/>
            <person name="Koch P."/>
            <person name="Groth M."/>
            <person name="Platzer M."/>
        </authorList>
    </citation>
    <scope>NUCLEOTIDE SEQUENCE</scope>
    <source>
        <tissue evidence="2">Brain</tissue>
    </source>
</reference>
<name>A0A1A8HQV0_NOTKU</name>
<sequence>SLVFNAHVLLLFRLTSPYPHQDPSPQTTSATTWTTHSSLISLHAWTDPLSPPLTSFGFRIPQTLLTPVPPNCPHQGVPHV</sequence>
<feature type="non-terminal residue" evidence="2">
    <location>
        <position position="1"/>
    </location>
</feature>
<reference evidence="2" key="1">
    <citation type="submission" date="2016-05" db="EMBL/GenBank/DDBJ databases">
        <authorList>
            <person name="Lavstsen T."/>
            <person name="Jespersen J.S."/>
        </authorList>
    </citation>
    <scope>NUCLEOTIDE SEQUENCE</scope>
    <source>
        <tissue evidence="2">Brain</tissue>
    </source>
</reference>
<feature type="signal peptide" evidence="1">
    <location>
        <begin position="1"/>
        <end position="17"/>
    </location>
</feature>
<dbReference type="AlphaFoldDB" id="A0A1A8HQV0"/>
<gene>
    <name evidence="2" type="primary">Nfu_g_1_014567</name>
</gene>
<feature type="non-terminal residue" evidence="2">
    <location>
        <position position="80"/>
    </location>
</feature>
<organism evidence="2">
    <name type="scientific">Nothobranchius kuhntae</name>
    <name type="common">Beira killifish</name>
    <dbReference type="NCBI Taxonomy" id="321403"/>
    <lineage>
        <taxon>Eukaryota</taxon>
        <taxon>Metazoa</taxon>
        <taxon>Chordata</taxon>
        <taxon>Craniata</taxon>
        <taxon>Vertebrata</taxon>
        <taxon>Euteleostomi</taxon>
        <taxon>Actinopterygii</taxon>
        <taxon>Neopterygii</taxon>
        <taxon>Teleostei</taxon>
        <taxon>Neoteleostei</taxon>
        <taxon>Acanthomorphata</taxon>
        <taxon>Ovalentaria</taxon>
        <taxon>Atherinomorphae</taxon>
        <taxon>Cyprinodontiformes</taxon>
        <taxon>Nothobranchiidae</taxon>
        <taxon>Nothobranchius</taxon>
    </lineage>
</organism>
<protein>
    <submittedName>
        <fullName evidence="2">Uncharacterized protein</fullName>
    </submittedName>
</protein>
<evidence type="ECO:0000256" key="1">
    <source>
        <dbReference type="SAM" id="SignalP"/>
    </source>
</evidence>
<evidence type="ECO:0000313" key="2">
    <source>
        <dbReference type="EMBL" id="SBQ86776.1"/>
    </source>
</evidence>
<keyword evidence="1" id="KW-0732">Signal</keyword>
<proteinExistence type="predicted"/>